<dbReference type="PROSITE" id="PS50968">
    <property type="entry name" value="BIOTINYL_LIPOYL"/>
    <property type="match status" value="1"/>
</dbReference>
<dbReference type="GO" id="GO:0005829">
    <property type="term" value="C:cytosol"/>
    <property type="evidence" value="ECO:0007669"/>
    <property type="project" value="TreeGrafter"/>
</dbReference>
<comment type="function">
    <text evidence="3">The glycine cleavage system catalyzes the degradation of glycine. The H protein shuttles the methylamine group of glycine from the P protein to the T protein.</text>
</comment>
<dbReference type="InterPro" id="IPR002930">
    <property type="entry name" value="GCV_H"/>
</dbReference>
<dbReference type="InterPro" id="IPR011053">
    <property type="entry name" value="Single_hybrid_motif"/>
</dbReference>
<dbReference type="HAMAP" id="MF_00272">
    <property type="entry name" value="GcvH"/>
    <property type="match status" value="1"/>
</dbReference>
<dbReference type="GO" id="GO:0005960">
    <property type="term" value="C:glycine cleavage complex"/>
    <property type="evidence" value="ECO:0007669"/>
    <property type="project" value="InterPro"/>
</dbReference>
<dbReference type="PANTHER" id="PTHR11715">
    <property type="entry name" value="GLYCINE CLEAVAGE SYSTEM H PROTEIN"/>
    <property type="match status" value="1"/>
</dbReference>
<proteinExistence type="inferred from homology"/>
<dbReference type="CDD" id="cd06848">
    <property type="entry name" value="GCS_H"/>
    <property type="match status" value="1"/>
</dbReference>
<evidence type="ECO:0000256" key="4">
    <source>
        <dbReference type="PIRSR" id="PIRSR617453-50"/>
    </source>
</evidence>
<name>A0A366HHY8_9BACT</name>
<evidence type="ECO:0000313" key="7">
    <source>
        <dbReference type="Proteomes" id="UP000253426"/>
    </source>
</evidence>
<dbReference type="InterPro" id="IPR000089">
    <property type="entry name" value="Biotin_lipoyl"/>
</dbReference>
<sequence>MSQVPANLRYRESHEWIDPATGTVGITDHAQAELSDVVYVELPKVGAQVKAGDQVAVVESVKAASDIYSPVDGEVIEVNSGLPDNPALLNADPYAGGWIFKLKVANAASTDSLLDAAAYQQHIA</sequence>
<evidence type="ECO:0000313" key="6">
    <source>
        <dbReference type="EMBL" id="RBP42331.1"/>
    </source>
</evidence>
<organism evidence="6 7">
    <name type="scientific">Roseimicrobium gellanilyticum</name>
    <dbReference type="NCBI Taxonomy" id="748857"/>
    <lineage>
        <taxon>Bacteria</taxon>
        <taxon>Pseudomonadati</taxon>
        <taxon>Verrucomicrobiota</taxon>
        <taxon>Verrucomicrobiia</taxon>
        <taxon>Verrucomicrobiales</taxon>
        <taxon>Verrucomicrobiaceae</taxon>
        <taxon>Roseimicrobium</taxon>
    </lineage>
</organism>
<gene>
    <name evidence="3" type="primary">gcvH</name>
    <name evidence="6" type="ORF">DES53_10635</name>
</gene>
<dbReference type="GO" id="GO:0019464">
    <property type="term" value="P:glycine decarboxylation via glycine cleavage system"/>
    <property type="evidence" value="ECO:0007669"/>
    <property type="project" value="UniProtKB-UniRule"/>
</dbReference>
<keyword evidence="2 3" id="KW-0450">Lipoyl</keyword>
<dbReference type="InterPro" id="IPR017453">
    <property type="entry name" value="GCV_H_sub"/>
</dbReference>
<dbReference type="Proteomes" id="UP000253426">
    <property type="component" value="Unassembled WGS sequence"/>
</dbReference>
<evidence type="ECO:0000259" key="5">
    <source>
        <dbReference type="PROSITE" id="PS50968"/>
    </source>
</evidence>
<dbReference type="InterPro" id="IPR003016">
    <property type="entry name" value="2-oxoA_DH_lipoyl-BS"/>
</dbReference>
<dbReference type="SUPFAM" id="SSF51230">
    <property type="entry name" value="Single hybrid motif"/>
    <property type="match status" value="1"/>
</dbReference>
<reference evidence="6 7" key="1">
    <citation type="submission" date="2018-06" db="EMBL/GenBank/DDBJ databases">
        <title>Genomic Encyclopedia of Type Strains, Phase IV (KMG-IV): sequencing the most valuable type-strain genomes for metagenomic binning, comparative biology and taxonomic classification.</title>
        <authorList>
            <person name="Goeker M."/>
        </authorList>
    </citation>
    <scope>NUCLEOTIDE SEQUENCE [LARGE SCALE GENOMIC DNA]</scope>
    <source>
        <strain evidence="6 7">DSM 25532</strain>
    </source>
</reference>
<dbReference type="NCBIfam" id="TIGR00527">
    <property type="entry name" value="gcvH"/>
    <property type="match status" value="1"/>
</dbReference>
<dbReference type="PROSITE" id="PS00189">
    <property type="entry name" value="LIPOYL"/>
    <property type="match status" value="1"/>
</dbReference>
<comment type="caution">
    <text evidence="6">The sequence shown here is derived from an EMBL/GenBank/DDBJ whole genome shotgun (WGS) entry which is preliminary data.</text>
</comment>
<comment type="similarity">
    <text evidence="1 3">Belongs to the GcvH family.</text>
</comment>
<dbReference type="AlphaFoldDB" id="A0A366HHY8"/>
<dbReference type="InterPro" id="IPR033753">
    <property type="entry name" value="GCV_H/Fam206"/>
</dbReference>
<dbReference type="Gene3D" id="2.40.50.100">
    <property type="match status" value="1"/>
</dbReference>
<feature type="modified residue" description="N6-lipoyllysine" evidence="3 4">
    <location>
        <position position="62"/>
    </location>
</feature>
<keyword evidence="7" id="KW-1185">Reference proteome</keyword>
<comment type="cofactor">
    <cofactor evidence="3">
        <name>(R)-lipoate</name>
        <dbReference type="ChEBI" id="CHEBI:83088"/>
    </cofactor>
    <text evidence="3">Binds 1 lipoyl cofactor covalently.</text>
</comment>
<evidence type="ECO:0000256" key="3">
    <source>
        <dbReference type="HAMAP-Rule" id="MF_00272"/>
    </source>
</evidence>
<dbReference type="GO" id="GO:0009249">
    <property type="term" value="P:protein lipoylation"/>
    <property type="evidence" value="ECO:0007669"/>
    <property type="project" value="TreeGrafter"/>
</dbReference>
<evidence type="ECO:0000256" key="2">
    <source>
        <dbReference type="ARBA" id="ARBA00022823"/>
    </source>
</evidence>
<protein>
    <recommendedName>
        <fullName evidence="3">Glycine cleavage system H protein</fullName>
    </recommendedName>
</protein>
<dbReference type="Pfam" id="PF01597">
    <property type="entry name" value="GCV_H"/>
    <property type="match status" value="1"/>
</dbReference>
<accession>A0A366HHY8</accession>
<comment type="subunit">
    <text evidence="3">The glycine cleavage system is composed of four proteins: P, T, L and H.</text>
</comment>
<dbReference type="NCBIfam" id="NF002270">
    <property type="entry name" value="PRK01202.1"/>
    <property type="match status" value="1"/>
</dbReference>
<dbReference type="PANTHER" id="PTHR11715:SF3">
    <property type="entry name" value="GLYCINE CLEAVAGE SYSTEM H PROTEIN-RELATED"/>
    <property type="match status" value="1"/>
</dbReference>
<dbReference type="EMBL" id="QNRR01000006">
    <property type="protein sequence ID" value="RBP42331.1"/>
    <property type="molecule type" value="Genomic_DNA"/>
</dbReference>
<feature type="domain" description="Lipoyl-binding" evidence="5">
    <location>
        <begin position="21"/>
        <end position="103"/>
    </location>
</feature>
<dbReference type="RefSeq" id="WP_113959472.1">
    <property type="nucleotide sequence ID" value="NZ_QNRR01000006.1"/>
</dbReference>
<dbReference type="OrthoDB" id="9796712at2"/>
<evidence type="ECO:0000256" key="1">
    <source>
        <dbReference type="ARBA" id="ARBA00009249"/>
    </source>
</evidence>